<feature type="domain" description="Alginate lyase 2" evidence="2">
    <location>
        <begin position="42"/>
        <end position="217"/>
    </location>
</feature>
<dbReference type="EMBL" id="QZWG01000006">
    <property type="protein sequence ID" value="RZC07597.1"/>
    <property type="molecule type" value="Genomic_DNA"/>
</dbReference>
<dbReference type="InterPro" id="IPR014895">
    <property type="entry name" value="Alginate_lyase_2"/>
</dbReference>
<dbReference type="Gene3D" id="2.60.120.200">
    <property type="match status" value="1"/>
</dbReference>
<organism evidence="3 4">
    <name type="scientific">Glycine soja</name>
    <name type="common">Wild soybean</name>
    <dbReference type="NCBI Taxonomy" id="3848"/>
    <lineage>
        <taxon>Eukaryota</taxon>
        <taxon>Viridiplantae</taxon>
        <taxon>Streptophyta</taxon>
        <taxon>Embryophyta</taxon>
        <taxon>Tracheophyta</taxon>
        <taxon>Spermatophyta</taxon>
        <taxon>Magnoliopsida</taxon>
        <taxon>eudicotyledons</taxon>
        <taxon>Gunneridae</taxon>
        <taxon>Pentapetalae</taxon>
        <taxon>rosids</taxon>
        <taxon>fabids</taxon>
        <taxon>Fabales</taxon>
        <taxon>Fabaceae</taxon>
        <taxon>Papilionoideae</taxon>
        <taxon>50 kb inversion clade</taxon>
        <taxon>NPAAA clade</taxon>
        <taxon>indigoferoid/millettioid clade</taxon>
        <taxon>Phaseoleae</taxon>
        <taxon>Glycine</taxon>
        <taxon>Glycine subgen. Soja</taxon>
    </lineage>
</organism>
<evidence type="ECO:0000256" key="1">
    <source>
        <dbReference type="SAM" id="SignalP"/>
    </source>
</evidence>
<protein>
    <submittedName>
        <fullName evidence="3">Citrate-binding protein</fullName>
    </submittedName>
</protein>
<evidence type="ECO:0000259" key="2">
    <source>
        <dbReference type="Pfam" id="PF08787"/>
    </source>
</evidence>
<dbReference type="SUPFAM" id="SSF49899">
    <property type="entry name" value="Concanavalin A-like lectins/glucanases"/>
    <property type="match status" value="1"/>
</dbReference>
<dbReference type="Proteomes" id="UP000289340">
    <property type="component" value="Chromosome 6"/>
</dbReference>
<proteinExistence type="predicted"/>
<dbReference type="Pfam" id="PF08787">
    <property type="entry name" value="Alginate_lyase2"/>
    <property type="match status" value="1"/>
</dbReference>
<sequence>MVPQPILHLTLLSLIISLTTLSLVDAADPTFGFTPLGLSSSSNLQIQKPYDVAVNERYSFSNGVHRFWVYSTDKPHMQGSNTKPRTEIRIAGYDYTSGVWQFQGFFYVPSGTSGVCIQQVFGGVTSATTSQTRVYGGSLTHYQSPTLEPNIYNRWIRFNVIHDVGANNVKIFLNGEDNPRYNGPGRGASTHYFKFGVYAQDGASNYMESRWRDIQIFKK</sequence>
<accession>A0A445K9Y1</accession>
<gene>
    <name evidence="3" type="ORF">D0Y65_014739</name>
</gene>
<dbReference type="PANTHER" id="PTHR33681">
    <property type="entry name" value="BINDING PROTEIN, PUTATIVE, EXPRESSED-RELATED"/>
    <property type="match status" value="1"/>
</dbReference>
<feature type="chain" id="PRO_5018993552" evidence="1">
    <location>
        <begin position="27"/>
        <end position="219"/>
    </location>
</feature>
<dbReference type="InterPro" id="IPR013320">
    <property type="entry name" value="ConA-like_dom_sf"/>
</dbReference>
<evidence type="ECO:0000313" key="4">
    <source>
        <dbReference type="Proteomes" id="UP000289340"/>
    </source>
</evidence>
<name>A0A445K9Y1_GLYSO</name>
<comment type="caution">
    <text evidence="3">The sequence shown here is derived from an EMBL/GenBank/DDBJ whole genome shotgun (WGS) entry which is preliminary data.</text>
</comment>
<keyword evidence="1" id="KW-0732">Signal</keyword>
<dbReference type="PANTHER" id="PTHR33681:SF4">
    <property type="entry name" value="OS12G0171100 PROTEIN"/>
    <property type="match status" value="1"/>
</dbReference>
<evidence type="ECO:0000313" key="3">
    <source>
        <dbReference type="EMBL" id="RZC07597.1"/>
    </source>
</evidence>
<dbReference type="AlphaFoldDB" id="A0A445K9Y1"/>
<dbReference type="Gramene" id="XM_028380580.1">
    <property type="protein sequence ID" value="XP_028236381.1"/>
    <property type="gene ID" value="LOC114415743"/>
</dbReference>
<feature type="signal peptide" evidence="1">
    <location>
        <begin position="1"/>
        <end position="26"/>
    </location>
</feature>
<reference evidence="3 4" key="1">
    <citation type="submission" date="2018-09" db="EMBL/GenBank/DDBJ databases">
        <title>A high-quality reference genome of wild soybean provides a powerful tool to mine soybean genomes.</title>
        <authorList>
            <person name="Xie M."/>
            <person name="Chung C.Y.L."/>
            <person name="Li M.-W."/>
            <person name="Wong F.-L."/>
            <person name="Chan T.-F."/>
            <person name="Lam H.-M."/>
        </authorList>
    </citation>
    <scope>NUCLEOTIDE SEQUENCE [LARGE SCALE GENOMIC DNA]</scope>
    <source>
        <strain evidence="4">cv. W05</strain>
        <tissue evidence="3">Hypocotyl of etiolated seedlings</tissue>
    </source>
</reference>
<keyword evidence="4" id="KW-1185">Reference proteome</keyword>